<dbReference type="InterPro" id="IPR053158">
    <property type="entry name" value="CapK_Type1_Caps_Biosynth"/>
</dbReference>
<evidence type="ECO:0000313" key="2">
    <source>
        <dbReference type="Proteomes" id="UP000286715"/>
    </source>
</evidence>
<organism evidence="1 2">
    <name type="scientific">Thermaurantimonas aggregans</name>
    <dbReference type="NCBI Taxonomy" id="2173829"/>
    <lineage>
        <taxon>Bacteria</taxon>
        <taxon>Pseudomonadati</taxon>
        <taxon>Bacteroidota</taxon>
        <taxon>Flavobacteriia</taxon>
        <taxon>Flavobacteriales</taxon>
        <taxon>Schleiferiaceae</taxon>
        <taxon>Thermaurantimonas</taxon>
    </lineage>
</organism>
<dbReference type="InterPro" id="IPR042099">
    <property type="entry name" value="ANL_N_sf"/>
</dbReference>
<dbReference type="Gene3D" id="3.40.50.12780">
    <property type="entry name" value="N-terminal domain of ligase-like"/>
    <property type="match status" value="1"/>
</dbReference>
<keyword evidence="1" id="KW-0548">Nucleotidyltransferase</keyword>
<evidence type="ECO:0000313" key="1">
    <source>
        <dbReference type="EMBL" id="GCD77338.1"/>
    </source>
</evidence>
<keyword evidence="2" id="KW-1185">Reference proteome</keyword>
<dbReference type="AlphaFoldDB" id="A0A401XK00"/>
<accession>A0A401XK00</accession>
<dbReference type="PANTHER" id="PTHR36932">
    <property type="entry name" value="CAPSULAR POLYSACCHARIDE BIOSYNTHESIS PROTEIN"/>
    <property type="match status" value="1"/>
</dbReference>
<keyword evidence="1" id="KW-0808">Transferase</keyword>
<dbReference type="EMBL" id="BHZE01000006">
    <property type="protein sequence ID" value="GCD77338.1"/>
    <property type="molecule type" value="Genomic_DNA"/>
</dbReference>
<sequence>MNSIFLEKGIFPIGDLILGTSFIKHLLRLRKEVNLTHDEINILQKNRLFDILKLATLNSKYYKNLLKYENNDCIKWLKNFPIIDKEILQNERDNLITTKSKNLIKLSSSGSSGLRSVVYSNKDEISVHRATQILWWEWAGYHLGQPILQTGITPNRGIIKGLKDILLSTYYLQAFTHDPSDLDRALKWAQKKSNPFLGGYASSLYVLANYAKEQNIQVQFASAVSWGDKLFNHYKAEIETVFKTKVFETYGSAEGLMIAAQKDLPYMYIMTPNVYLEILDDNGNEVKDGEMGHVVVTSLVAKAMPLIRYKIGDLAIKLPKEKYPQKRELSLPLLQKVIGRDTDLVKTASGKYMVVHSFTGIFEHIPEIKQFCVIQENLNSIKIQYIPNKNFNSDILYLIEKKIQQNLQESTFKIQFEEVSFIPPTPSGKPQIIISKLNK</sequence>
<comment type="caution">
    <text evidence="1">The sequence shown here is derived from an EMBL/GenBank/DDBJ whole genome shotgun (WGS) entry which is preliminary data.</text>
</comment>
<dbReference type="Proteomes" id="UP000286715">
    <property type="component" value="Unassembled WGS sequence"/>
</dbReference>
<reference evidence="1 2" key="1">
    <citation type="submission" date="2018-11" db="EMBL/GenBank/DDBJ databases">
        <title>Schleiferia aggregans sp. nov., a moderately thermophilic heterotrophic bacterium isolated from microbial mats at a terrestrial hot spring.</title>
        <authorList>
            <person name="Iino T."/>
            <person name="Ohkuma M."/>
            <person name="Haruta S."/>
        </authorList>
    </citation>
    <scope>NUCLEOTIDE SEQUENCE [LARGE SCALE GENOMIC DNA]</scope>
    <source>
        <strain evidence="1 2">LA</strain>
    </source>
</reference>
<dbReference type="OrthoDB" id="580775at2"/>
<protein>
    <submittedName>
        <fullName evidence="1">Adenylyltransferase</fullName>
    </submittedName>
</protein>
<dbReference type="GO" id="GO:0016779">
    <property type="term" value="F:nucleotidyltransferase activity"/>
    <property type="evidence" value="ECO:0007669"/>
    <property type="project" value="UniProtKB-KW"/>
</dbReference>
<dbReference type="RefSeq" id="WP_124397400.1">
    <property type="nucleotide sequence ID" value="NZ_BHZE01000006.1"/>
</dbReference>
<dbReference type="SUPFAM" id="SSF56801">
    <property type="entry name" value="Acetyl-CoA synthetase-like"/>
    <property type="match status" value="1"/>
</dbReference>
<proteinExistence type="predicted"/>
<dbReference type="PANTHER" id="PTHR36932:SF1">
    <property type="entry name" value="CAPSULAR POLYSACCHARIDE BIOSYNTHESIS PROTEIN"/>
    <property type="match status" value="1"/>
</dbReference>
<name>A0A401XK00_9FLAO</name>
<gene>
    <name evidence="1" type="ORF">JCM31826_08200</name>
</gene>